<dbReference type="Gene3D" id="3.30.40.10">
    <property type="entry name" value="Zinc/RING finger domain, C3HC4 (zinc finger)"/>
    <property type="match status" value="4"/>
</dbReference>
<feature type="compositionally biased region" description="Basic residues" evidence="17">
    <location>
        <begin position="624"/>
        <end position="647"/>
    </location>
</feature>
<feature type="compositionally biased region" description="Polar residues" evidence="17">
    <location>
        <begin position="565"/>
        <end position="575"/>
    </location>
</feature>
<proteinExistence type="predicted"/>
<dbReference type="InterPro" id="IPR013083">
    <property type="entry name" value="Znf_RING/FYVE/PHD"/>
</dbReference>
<keyword evidence="11" id="KW-0862">Zinc</keyword>
<dbReference type="Pfam" id="PF17907">
    <property type="entry name" value="AWS"/>
    <property type="match status" value="1"/>
</dbReference>
<dbReference type="SMART" id="SM00570">
    <property type="entry name" value="AWS"/>
    <property type="match status" value="1"/>
</dbReference>
<evidence type="ECO:0000256" key="5">
    <source>
        <dbReference type="ARBA" id="ARBA00022603"/>
    </source>
</evidence>
<evidence type="ECO:0000313" key="26">
    <source>
        <dbReference type="RefSeq" id="XP_031436162.1"/>
    </source>
</evidence>
<reference evidence="24 25" key="1">
    <citation type="submission" date="2025-04" db="UniProtKB">
        <authorList>
            <consortium name="RefSeq"/>
        </authorList>
    </citation>
    <scope>IDENTIFICATION</scope>
</reference>
<feature type="domain" description="SET" evidence="19">
    <location>
        <begin position="1254"/>
        <end position="1371"/>
    </location>
</feature>
<dbReference type="InterPro" id="IPR046341">
    <property type="entry name" value="SET_dom_sf"/>
</dbReference>
<evidence type="ECO:0000256" key="1">
    <source>
        <dbReference type="ARBA" id="ARBA00004123"/>
    </source>
</evidence>
<comment type="subcellular location">
    <subcellularLocation>
        <location evidence="2">Chromosome</location>
    </subcellularLocation>
    <subcellularLocation>
        <location evidence="1">Nucleus</location>
    </subcellularLocation>
</comment>
<gene>
    <name evidence="24 25 26" type="primary">nsd2</name>
</gene>
<feature type="region of interest" description="Disordered" evidence="17">
    <location>
        <begin position="1520"/>
        <end position="1582"/>
    </location>
</feature>
<dbReference type="InterPro" id="IPR059153">
    <property type="entry name" value="NSD_PHD-1st"/>
</dbReference>
<dbReference type="Pfam" id="PF23011">
    <property type="entry name" value="PHD-1st_NSD"/>
    <property type="match status" value="1"/>
</dbReference>
<dbReference type="SMART" id="SM00249">
    <property type="entry name" value="PHD"/>
    <property type="match status" value="5"/>
</dbReference>
<evidence type="ECO:0000256" key="12">
    <source>
        <dbReference type="ARBA" id="ARBA00022853"/>
    </source>
</evidence>
<dbReference type="InterPro" id="IPR055198">
    <property type="entry name" value="NSD_PHD"/>
</dbReference>
<keyword evidence="13" id="KW-0805">Transcription regulation</keyword>
<dbReference type="PANTHER" id="PTHR22884">
    <property type="entry name" value="SET DOMAIN PROTEINS"/>
    <property type="match status" value="1"/>
</dbReference>
<dbReference type="PROSITE" id="PS50868">
    <property type="entry name" value="POST_SET"/>
    <property type="match status" value="1"/>
</dbReference>
<dbReference type="GO" id="GO:0046975">
    <property type="term" value="F:histone H3K36 methyltransferase activity"/>
    <property type="evidence" value="ECO:0007669"/>
    <property type="project" value="Ensembl"/>
</dbReference>
<dbReference type="RefSeq" id="XP_031436160.1">
    <property type="nucleotide sequence ID" value="XM_031580300.2"/>
</dbReference>
<dbReference type="PROSITE" id="PS51215">
    <property type="entry name" value="AWS"/>
    <property type="match status" value="1"/>
</dbReference>
<keyword evidence="6" id="KW-0808">Transferase</keyword>
<dbReference type="PROSITE" id="PS01359">
    <property type="entry name" value="ZF_PHD_1"/>
    <property type="match status" value="1"/>
</dbReference>
<dbReference type="GO" id="GO:0008270">
    <property type="term" value="F:zinc ion binding"/>
    <property type="evidence" value="ECO:0007669"/>
    <property type="project" value="UniProtKB-KW"/>
</dbReference>
<dbReference type="InterPro" id="IPR047437">
    <property type="entry name" value="SET_NSD2"/>
</dbReference>
<feature type="compositionally biased region" description="Basic residues" evidence="17">
    <location>
        <begin position="1558"/>
        <end position="1572"/>
    </location>
</feature>
<dbReference type="InterPro" id="IPR003616">
    <property type="entry name" value="Post-SET_dom"/>
</dbReference>
<name>A0A6P8GL39_CLUHA</name>
<dbReference type="Gene3D" id="2.170.270.10">
    <property type="entry name" value="SET domain"/>
    <property type="match status" value="1"/>
</dbReference>
<evidence type="ECO:0000256" key="7">
    <source>
        <dbReference type="ARBA" id="ARBA00022691"/>
    </source>
</evidence>
<evidence type="ECO:0000256" key="2">
    <source>
        <dbReference type="ARBA" id="ARBA00004286"/>
    </source>
</evidence>
<dbReference type="SUPFAM" id="SSF63748">
    <property type="entry name" value="Tudor/PWWP/MBT"/>
    <property type="match status" value="2"/>
</dbReference>
<evidence type="ECO:0000256" key="4">
    <source>
        <dbReference type="ARBA" id="ARBA00022553"/>
    </source>
</evidence>
<dbReference type="InterPro" id="IPR050777">
    <property type="entry name" value="SET2_Histone-Lys_MeTrsfase"/>
</dbReference>
<dbReference type="Gene3D" id="2.30.30.140">
    <property type="match status" value="2"/>
</dbReference>
<feature type="domain" description="AWS" evidence="22">
    <location>
        <begin position="1202"/>
        <end position="1252"/>
    </location>
</feature>
<dbReference type="RefSeq" id="XP_031436161.1">
    <property type="nucleotide sequence ID" value="XM_031580301.2"/>
</dbReference>
<feature type="region of interest" description="Disordered" evidence="17">
    <location>
        <begin position="1"/>
        <end position="217"/>
    </location>
</feature>
<feature type="region of interest" description="Disordered" evidence="17">
    <location>
        <begin position="393"/>
        <end position="429"/>
    </location>
</feature>
<dbReference type="KEGG" id="char:105909588"/>
<keyword evidence="5" id="KW-0489">Methyltransferase</keyword>
<dbReference type="InterPro" id="IPR041306">
    <property type="entry name" value="C5HCH"/>
</dbReference>
<dbReference type="InterPro" id="IPR019787">
    <property type="entry name" value="Znf_PHD-finger"/>
</dbReference>
<dbReference type="FunFam" id="3.30.40.10:FF:000025">
    <property type="entry name" value="Histone-lysine N-methyltransferase"/>
    <property type="match status" value="1"/>
</dbReference>
<feature type="compositionally biased region" description="Basic residues" evidence="17">
    <location>
        <begin position="171"/>
        <end position="184"/>
    </location>
</feature>
<keyword evidence="10 16" id="KW-0863">Zinc-finger</keyword>
<dbReference type="OrthoDB" id="422362at2759"/>
<protein>
    <submittedName>
        <fullName evidence="24 25">Histone-lysine N-methyltransferase NSD2</fullName>
    </submittedName>
</protein>
<evidence type="ECO:0000256" key="10">
    <source>
        <dbReference type="ARBA" id="ARBA00022771"/>
    </source>
</evidence>
<feature type="compositionally biased region" description="Basic and acidic residues" evidence="17">
    <location>
        <begin position="825"/>
        <end position="840"/>
    </location>
</feature>
<keyword evidence="12" id="KW-0156">Chromatin regulator</keyword>
<dbReference type="InterPro" id="IPR000313">
    <property type="entry name" value="PWWP_dom"/>
</dbReference>
<evidence type="ECO:0000256" key="8">
    <source>
        <dbReference type="ARBA" id="ARBA00022723"/>
    </source>
</evidence>
<keyword evidence="14" id="KW-0804">Transcription</keyword>
<dbReference type="PROSITE" id="PS50812">
    <property type="entry name" value="PWWP"/>
    <property type="match status" value="2"/>
</dbReference>
<dbReference type="PROSITE" id="PS50016">
    <property type="entry name" value="ZF_PHD_2"/>
    <property type="match status" value="1"/>
</dbReference>
<evidence type="ECO:0000259" key="22">
    <source>
        <dbReference type="PROSITE" id="PS51215"/>
    </source>
</evidence>
<dbReference type="GeneID" id="105909588"/>
<keyword evidence="23" id="KW-1185">Reference proteome</keyword>
<evidence type="ECO:0000313" key="25">
    <source>
        <dbReference type="RefSeq" id="XP_031436161.1"/>
    </source>
</evidence>
<dbReference type="InterPro" id="IPR006560">
    <property type="entry name" value="AWS_dom"/>
</dbReference>
<dbReference type="SUPFAM" id="SSF82199">
    <property type="entry name" value="SET domain"/>
    <property type="match status" value="1"/>
</dbReference>
<dbReference type="GO" id="GO:0005634">
    <property type="term" value="C:nucleus"/>
    <property type="evidence" value="ECO:0007669"/>
    <property type="project" value="UniProtKB-SubCell"/>
</dbReference>
<dbReference type="Pfam" id="PF17982">
    <property type="entry name" value="C5HCH"/>
    <property type="match status" value="1"/>
</dbReference>
<evidence type="ECO:0000256" key="11">
    <source>
        <dbReference type="ARBA" id="ARBA00022833"/>
    </source>
</evidence>
<feature type="compositionally biased region" description="Basic and acidic residues" evidence="17">
    <location>
        <begin position="688"/>
        <end position="714"/>
    </location>
</feature>
<dbReference type="InterPro" id="IPR047442">
    <property type="entry name" value="PHD5_NSD2"/>
</dbReference>
<feature type="compositionally biased region" description="Polar residues" evidence="17">
    <location>
        <begin position="202"/>
        <end position="217"/>
    </location>
</feature>
<dbReference type="InterPro" id="IPR055197">
    <property type="entry name" value="PHDvar_NSD"/>
</dbReference>
<feature type="domain" description="PWWP" evidence="20">
    <location>
        <begin position="1072"/>
        <end position="1134"/>
    </location>
</feature>
<feature type="region of interest" description="Disordered" evidence="17">
    <location>
        <begin position="1396"/>
        <end position="1422"/>
    </location>
</feature>
<dbReference type="CDD" id="cd19211">
    <property type="entry name" value="SET_NSD2"/>
    <property type="match status" value="1"/>
</dbReference>
<evidence type="ECO:0000259" key="20">
    <source>
        <dbReference type="PROSITE" id="PS50812"/>
    </source>
</evidence>
<dbReference type="CDD" id="cd15660">
    <property type="entry name" value="PHD5_NSD2"/>
    <property type="match status" value="1"/>
</dbReference>
<dbReference type="GO" id="GO:0032259">
    <property type="term" value="P:methylation"/>
    <property type="evidence" value="ECO:0007669"/>
    <property type="project" value="UniProtKB-KW"/>
</dbReference>
<dbReference type="Pfam" id="PF00855">
    <property type="entry name" value="PWWP"/>
    <property type="match status" value="2"/>
</dbReference>
<keyword evidence="3" id="KW-0158">Chromosome</keyword>
<feature type="compositionally biased region" description="Polar residues" evidence="17">
    <location>
        <begin position="841"/>
        <end position="852"/>
    </location>
</feature>
<evidence type="ECO:0000313" key="24">
    <source>
        <dbReference type="RefSeq" id="XP_031436160.1"/>
    </source>
</evidence>
<dbReference type="CDD" id="cd15657">
    <property type="entry name" value="PHD4_NSD2"/>
    <property type="match status" value="1"/>
</dbReference>
<dbReference type="FunFam" id="2.170.270.10:FF:000002">
    <property type="entry name" value="Histone-lysine N-methyltransferase"/>
    <property type="match status" value="1"/>
</dbReference>
<sequence length="1582" mass="175215">MDSKGGSLPLMPEPRSPISMKQPSDSLAGGRKGRGEVGTDATLIMDKGSTQLAATPQDGVLPKMQNGLGHSLEKLKDLTSRVLNNGEQPKHGTPTAAAATESPVKGAEPAPQNSAPTQDIKLKFPKRAPAAANGNKPVPNSRCDSTCFTEDGEHPEPTVTMPEMILGTPSTRRKRKGRPVKKRPPPSAQKPLPVRVSLDKGVSQSADPATTSTNHVTESKTLTTKSITTFASIDQSCNAVNCIPRVERERYLSSPDGTIHEQFSVGDVVWTKMLGYPWWPCMVTTDPQFNQHVKQNALNSFLYHVQYFSEASERGYVFEKCMVPFRDGQQYQELTLEQPPQPDRKKLAPSAVPRRLRPQWLLGISQATEAMGMGLEDRIAKFTLSFVHGAPPGPRSPFPYTQVQQAPEPAQDCHHLPCQSEPDQGAPSESRVLMTPVKVEEEAPSHVTCRRPARIGYVLPLCTSTPTERAHTQQQQQQQLEAHTPPSLALAYSNMPSAHSKDSNTSVPKKAPGRKAPRVTKVTKETKVTKGAKVSTEGTEGQVTSSPVRRRRRKVLSLPEVATHTPAQETTTAASNLEPLKTEPPKPPQRRKRVKATATTDLKVLEQPAAQEPLPADLISPTPVRKRQTKPKPKPPPKASTPKKRGRPIFSAVKPFPQDPDSQEATADAAQKVPKTSRTKSQPAPSKAKTDPKGKKNLKREPEEKCGGGEEQTKKRIKLDVFTPKVKTPKGKSAEPATTVSRRKKQTTDTELKAESSGTEVKKRRRKGAEENTAIPTKGKKRSSGMLQAQVIEEEAPGTLKAPRKRKAPSSQSAAATPKKRNLKPHPEPEASMCEERPESPSDSTDETQAAKKSTKKESVCQVCEHTGEELLVCEGVCCSSFHAECLGRLHTADEKVLCVPCSSGTQVCFCCKQSEGEVRRCSVLHCGRFYHEECLRPSPLTVFENRGFRCPLHTCLSCHYSGKAKAIATKGKMMRCLRCPVSYHTGDQCVAAGSEMLTPTAMICSAHFTPKKGRSHHSHVNVSWCFVCSKGGSLLCCESCPAAFHPDCLNIAMPDGSWFCNDCRNGKRPKYHDIIWVKLGIYRWWPAEIRHPRNIPTNIQHLRHEIGEFPVFFFGSKDYFWTHQGRVFPYVEGDRGSKCQQTNIGKVFKNALLEAEVRFKQVKQERETKEAQEKNKKPPPYKYIKINKPCGRVQIYTADVSEIPKCNCKPTDERPCSFESECLNRMLLYECHPQVCPAAERCQNQDFTKRQYPDTKIIRAAGKGWGLLTLRDIKKGQFVNEYIGELIDEEECRTRIRYAQENDISDFYMLTIDKDRIIDAGPKGNYSRFMNHSCQPNCETQKWTVNGDTRVGLFAICEIPAGTELTFNYNLDCLGNEKTVCRCGAPNCSGFLGDRPKNGQASEPKPKSTKKKAKRRKSRSEGKKQSEDECFRCGDGGELVLCDRKGCTKAYHLSCLDRTKRPFGRWDCPWHHCDVCGKNSEAFCQLCPNSFCKAHQEGALQPCPTTGKLCCQEHEESEPLAPSEPQQGHAASSELPITPFPTLAPAEPLLQKPSKAGAKRAPRSAPKKALKKNNSEKSVEV</sequence>
<dbReference type="Pfam" id="PF00856">
    <property type="entry name" value="SET"/>
    <property type="match status" value="1"/>
</dbReference>
<dbReference type="FunFam" id="3.30.40.10:FF:000153">
    <property type="entry name" value="Histone-lysine N-methyltransferase NSD2"/>
    <property type="match status" value="1"/>
</dbReference>
<feature type="compositionally biased region" description="Polar residues" evidence="17">
    <location>
        <begin position="674"/>
        <end position="684"/>
    </location>
</feature>
<dbReference type="Pfam" id="PF23004">
    <property type="entry name" value="PHDvar_NSD"/>
    <property type="match status" value="1"/>
</dbReference>
<dbReference type="SMART" id="SM00293">
    <property type="entry name" value="PWWP"/>
    <property type="match status" value="2"/>
</dbReference>
<organism evidence="23 26">
    <name type="scientific">Clupea harengus</name>
    <name type="common">Atlantic herring</name>
    <dbReference type="NCBI Taxonomy" id="7950"/>
    <lineage>
        <taxon>Eukaryota</taxon>
        <taxon>Metazoa</taxon>
        <taxon>Chordata</taxon>
        <taxon>Craniata</taxon>
        <taxon>Vertebrata</taxon>
        <taxon>Euteleostomi</taxon>
        <taxon>Actinopterygii</taxon>
        <taxon>Neopterygii</taxon>
        <taxon>Teleostei</taxon>
        <taxon>Clupei</taxon>
        <taxon>Clupeiformes</taxon>
        <taxon>Clupeoidei</taxon>
        <taxon>Clupeidae</taxon>
        <taxon>Clupea</taxon>
    </lineage>
</organism>
<dbReference type="InterPro" id="IPR001214">
    <property type="entry name" value="SET_dom"/>
</dbReference>
<evidence type="ECO:0000259" key="21">
    <source>
        <dbReference type="PROSITE" id="PS50868"/>
    </source>
</evidence>
<evidence type="ECO:0000259" key="18">
    <source>
        <dbReference type="PROSITE" id="PS50016"/>
    </source>
</evidence>
<dbReference type="InterPro" id="IPR001965">
    <property type="entry name" value="Znf_PHD"/>
</dbReference>
<dbReference type="FunFam" id="3.30.40.10:FF:000205">
    <property type="entry name" value="Histone-lysine N-methyltransferase"/>
    <property type="match status" value="1"/>
</dbReference>
<evidence type="ECO:0000256" key="16">
    <source>
        <dbReference type="PROSITE-ProRule" id="PRU00146"/>
    </source>
</evidence>
<dbReference type="SMART" id="SM00317">
    <property type="entry name" value="SET"/>
    <property type="match status" value="1"/>
</dbReference>
<evidence type="ECO:0000256" key="13">
    <source>
        <dbReference type="ARBA" id="ARBA00023015"/>
    </source>
</evidence>
<dbReference type="Proteomes" id="UP000515152">
    <property type="component" value="Chromosome 14"/>
</dbReference>
<keyword evidence="8" id="KW-0479">Metal-binding</keyword>
<feature type="domain" description="PWWP" evidence="20">
    <location>
        <begin position="265"/>
        <end position="327"/>
    </location>
</feature>
<feature type="domain" description="PHD-type" evidence="18">
    <location>
        <begin position="1023"/>
        <end position="1067"/>
    </location>
</feature>
<dbReference type="PROSITE" id="PS50280">
    <property type="entry name" value="SET"/>
    <property type="match status" value="1"/>
</dbReference>
<dbReference type="Pfam" id="PF00628">
    <property type="entry name" value="PHD"/>
    <property type="match status" value="1"/>
</dbReference>
<dbReference type="RefSeq" id="XP_031436162.1">
    <property type="nucleotide sequence ID" value="XM_031580302.2"/>
</dbReference>
<keyword evidence="4" id="KW-0597">Phosphoprotein</keyword>
<evidence type="ECO:0000256" key="3">
    <source>
        <dbReference type="ARBA" id="ARBA00022454"/>
    </source>
</evidence>
<dbReference type="InterPro" id="IPR019786">
    <property type="entry name" value="Zinc_finger_PHD-type_CS"/>
</dbReference>
<evidence type="ECO:0000256" key="14">
    <source>
        <dbReference type="ARBA" id="ARBA00023163"/>
    </source>
</evidence>
<dbReference type="InterPro" id="IPR011011">
    <property type="entry name" value="Znf_FYVE_PHD"/>
</dbReference>
<dbReference type="GeneTree" id="ENSGT00940000157429"/>
<accession>A0A6P8GL39</accession>
<dbReference type="FunFam" id="2.30.30.140:FF:000004">
    <property type="entry name" value="Histone-lysine N-methyltransferase"/>
    <property type="match status" value="1"/>
</dbReference>
<dbReference type="GO" id="GO:0048706">
    <property type="term" value="P:embryonic skeletal system development"/>
    <property type="evidence" value="ECO:0007669"/>
    <property type="project" value="Ensembl"/>
</dbReference>
<dbReference type="Pfam" id="PF22908">
    <property type="entry name" value="PHD_NSD"/>
    <property type="match status" value="1"/>
</dbReference>
<dbReference type="CTD" id="7468"/>
<feature type="domain" description="Post-SET" evidence="21">
    <location>
        <begin position="1378"/>
        <end position="1394"/>
    </location>
</feature>
<keyword evidence="7" id="KW-0949">S-adenosyl-L-methionine</keyword>
<feature type="compositionally biased region" description="Polar residues" evidence="17">
    <location>
        <begin position="536"/>
        <end position="547"/>
    </location>
</feature>
<dbReference type="SUPFAM" id="SSF57903">
    <property type="entry name" value="FYVE/PHD zinc finger"/>
    <property type="match status" value="2"/>
</dbReference>
<dbReference type="SMART" id="SM00508">
    <property type="entry name" value="PostSET"/>
    <property type="match status" value="1"/>
</dbReference>
<feature type="region of interest" description="Disordered" evidence="17">
    <location>
        <begin position="490"/>
        <end position="852"/>
    </location>
</feature>
<evidence type="ECO:0000256" key="15">
    <source>
        <dbReference type="ARBA" id="ARBA00023242"/>
    </source>
</evidence>
<dbReference type="GO" id="GO:0051216">
    <property type="term" value="P:cartilage development"/>
    <property type="evidence" value="ECO:0007669"/>
    <property type="project" value="Ensembl"/>
</dbReference>
<dbReference type="GO" id="GO:0005694">
    <property type="term" value="C:chromosome"/>
    <property type="evidence" value="ECO:0007669"/>
    <property type="project" value="UniProtKB-SubCell"/>
</dbReference>
<keyword evidence="15" id="KW-0539">Nucleus</keyword>
<feature type="compositionally biased region" description="Basic residues" evidence="17">
    <location>
        <begin position="1408"/>
        <end position="1419"/>
    </location>
</feature>
<evidence type="ECO:0000313" key="23">
    <source>
        <dbReference type="Proteomes" id="UP000515152"/>
    </source>
</evidence>
<evidence type="ECO:0000256" key="17">
    <source>
        <dbReference type="SAM" id="MobiDB-lite"/>
    </source>
</evidence>
<keyword evidence="9" id="KW-0677">Repeat</keyword>
<evidence type="ECO:0000259" key="19">
    <source>
        <dbReference type="PROSITE" id="PS50280"/>
    </source>
</evidence>
<evidence type="ECO:0000256" key="9">
    <source>
        <dbReference type="ARBA" id="ARBA00022737"/>
    </source>
</evidence>
<evidence type="ECO:0000256" key="6">
    <source>
        <dbReference type="ARBA" id="ARBA00022679"/>
    </source>
</evidence>